<dbReference type="Pfam" id="PF13487">
    <property type="entry name" value="HD_5"/>
    <property type="match status" value="1"/>
</dbReference>
<evidence type="ECO:0000256" key="1">
    <source>
        <dbReference type="PROSITE-ProRule" id="PRU00169"/>
    </source>
</evidence>
<feature type="modified residue" description="4-aspartylphosphate" evidence="1">
    <location>
        <position position="56"/>
    </location>
</feature>
<comment type="caution">
    <text evidence="3">The sequence shown here is derived from an EMBL/GenBank/DDBJ whole genome shotgun (WGS) entry which is preliminary data.</text>
</comment>
<dbReference type="GO" id="GO:0000160">
    <property type="term" value="P:phosphorelay signal transduction system"/>
    <property type="evidence" value="ECO:0007669"/>
    <property type="project" value="InterPro"/>
</dbReference>
<dbReference type="PROSITE" id="PS50110">
    <property type="entry name" value="RESPONSE_REGULATORY"/>
    <property type="match status" value="1"/>
</dbReference>
<dbReference type="Proteomes" id="UP000580856">
    <property type="component" value="Unassembled WGS sequence"/>
</dbReference>
<reference evidence="3 4" key="1">
    <citation type="submission" date="2020-03" db="EMBL/GenBank/DDBJ databases">
        <title>Genomic Encyclopedia of Type Strains, Phase IV (KMG-IV): sequencing the most valuable type-strain genomes for metagenomic binning, comparative biology and taxonomic classification.</title>
        <authorList>
            <person name="Goeker M."/>
        </authorList>
    </citation>
    <scope>NUCLEOTIDE SEQUENCE [LARGE SCALE GENOMIC DNA]</scope>
    <source>
        <strain evidence="3 4">DSM 24233</strain>
    </source>
</reference>
<dbReference type="InterPro" id="IPR001789">
    <property type="entry name" value="Sig_transdc_resp-reg_receiver"/>
</dbReference>
<name>A0A846QNG7_9BACT</name>
<accession>A0A846QNG7</accession>
<dbReference type="SUPFAM" id="SSF52172">
    <property type="entry name" value="CheY-like"/>
    <property type="match status" value="1"/>
</dbReference>
<dbReference type="SMART" id="SM00448">
    <property type="entry name" value="REC"/>
    <property type="match status" value="1"/>
</dbReference>
<keyword evidence="4" id="KW-1185">Reference proteome</keyword>
<sequence>MSDERRKILFVDDDANLLASYARQLRKRYDVETAESGAAGLRAVGELGPFCVIVSDFRMPGIDGLQFLSACREVSPDSSRILLTGFAELEVAIKAVNEGSIFRLLTKPCHPEILVRALSDGVRQYELVQSERELLEETVRGSVRVLSDVIGLTRPDVFGQISRIMPLVRKLSILMDDPQPWMTETAAMLCLLGFITLPEKLVRRVNLGRTLTSEEYAMFAGHAEVASRLVMRIPRMEEVGRIIAYQDKFYDGRGLPQDAVAGDLIPLGARILKVLLDFDRAVESGMNRPEALTALGGRHGWYDPRIVSTLGSMVKDEGQYCVKTVNMDALQESMVLAEDIMLERGGKLVRVLARGQEMSRVTIAYLRKYQQNFSMSSKVRVIIPWECVEDESASSTPESS</sequence>
<dbReference type="InterPro" id="IPR011006">
    <property type="entry name" value="CheY-like_superfamily"/>
</dbReference>
<feature type="domain" description="Response regulatory" evidence="2">
    <location>
        <begin position="7"/>
        <end position="122"/>
    </location>
</feature>
<dbReference type="RefSeq" id="WP_167940833.1">
    <property type="nucleotide sequence ID" value="NZ_JAATJA010000001.1"/>
</dbReference>
<evidence type="ECO:0000313" key="3">
    <source>
        <dbReference type="EMBL" id="NJB67813.1"/>
    </source>
</evidence>
<dbReference type="InterPro" id="IPR052020">
    <property type="entry name" value="Cyclic_di-GMP/3'3'-cGAMP_PDE"/>
</dbReference>
<proteinExistence type="predicted"/>
<protein>
    <submittedName>
        <fullName evidence="3">Response regulator RpfG family c-di-GMP phosphodiesterase</fullName>
    </submittedName>
</protein>
<dbReference type="PANTHER" id="PTHR45228:SF8">
    <property type="entry name" value="TWO-COMPONENT RESPONSE REGULATOR-RELATED"/>
    <property type="match status" value="1"/>
</dbReference>
<dbReference type="PANTHER" id="PTHR45228">
    <property type="entry name" value="CYCLIC DI-GMP PHOSPHODIESTERASE TM_0186-RELATED"/>
    <property type="match status" value="1"/>
</dbReference>
<dbReference type="EMBL" id="JAATJA010000001">
    <property type="protein sequence ID" value="NJB67813.1"/>
    <property type="molecule type" value="Genomic_DNA"/>
</dbReference>
<dbReference type="Pfam" id="PF00072">
    <property type="entry name" value="Response_reg"/>
    <property type="match status" value="1"/>
</dbReference>
<dbReference type="Gene3D" id="3.40.50.2300">
    <property type="match status" value="1"/>
</dbReference>
<dbReference type="AlphaFoldDB" id="A0A846QNG7"/>
<evidence type="ECO:0000259" key="2">
    <source>
        <dbReference type="PROSITE" id="PS50110"/>
    </source>
</evidence>
<gene>
    <name evidence="3" type="ORF">GGQ74_001453</name>
</gene>
<organism evidence="3 4">
    <name type="scientific">Desulfobaculum xiamenense</name>
    <dbReference type="NCBI Taxonomy" id="995050"/>
    <lineage>
        <taxon>Bacteria</taxon>
        <taxon>Pseudomonadati</taxon>
        <taxon>Thermodesulfobacteriota</taxon>
        <taxon>Desulfovibrionia</taxon>
        <taxon>Desulfovibrionales</taxon>
        <taxon>Desulfovibrionaceae</taxon>
        <taxon>Desulfobaculum</taxon>
    </lineage>
</organism>
<evidence type="ECO:0000313" key="4">
    <source>
        <dbReference type="Proteomes" id="UP000580856"/>
    </source>
</evidence>
<keyword evidence="1" id="KW-0597">Phosphoprotein</keyword>
<dbReference type="Gene3D" id="1.10.3210.10">
    <property type="entry name" value="Hypothetical protein af1432"/>
    <property type="match status" value="1"/>
</dbReference>
<dbReference type="CDD" id="cd17569">
    <property type="entry name" value="REC_HupR-like"/>
    <property type="match status" value="1"/>
</dbReference>